<reference evidence="1" key="2">
    <citation type="submission" date="2020-08" db="EMBL/GenBank/DDBJ databases">
        <authorList>
            <person name="Lai Q."/>
        </authorList>
    </citation>
    <scope>NUCLEOTIDE SEQUENCE</scope>
    <source>
        <strain evidence="1">S27-2</strain>
    </source>
</reference>
<proteinExistence type="predicted"/>
<dbReference type="RefSeq" id="WP_186504939.1">
    <property type="nucleotide sequence ID" value="NZ_JACNEP010000001.1"/>
</dbReference>
<comment type="caution">
    <text evidence="1">The sequence shown here is derived from an EMBL/GenBank/DDBJ whole genome shotgun (WGS) entry which is preliminary data.</text>
</comment>
<dbReference type="EMBL" id="JACNEP010000001">
    <property type="protein sequence ID" value="MBC3764467.1"/>
    <property type="molecule type" value="Genomic_DNA"/>
</dbReference>
<organism evidence="1 2">
    <name type="scientific">Neptunicella marina</name>
    <dbReference type="NCBI Taxonomy" id="2125989"/>
    <lineage>
        <taxon>Bacteria</taxon>
        <taxon>Pseudomonadati</taxon>
        <taxon>Pseudomonadota</taxon>
        <taxon>Gammaproteobacteria</taxon>
        <taxon>Alteromonadales</taxon>
        <taxon>Alteromonadaceae</taxon>
        <taxon>Neptunicella</taxon>
    </lineage>
</organism>
<keyword evidence="2" id="KW-1185">Reference proteome</keyword>
<evidence type="ECO:0000313" key="2">
    <source>
        <dbReference type="Proteomes" id="UP000601768"/>
    </source>
</evidence>
<protein>
    <submittedName>
        <fullName evidence="1">Uncharacterized protein</fullName>
    </submittedName>
</protein>
<name>A0A8J6LZY6_9ALTE</name>
<gene>
    <name evidence="1" type="ORF">H8B19_01155</name>
</gene>
<dbReference type="AlphaFoldDB" id="A0A8J6LZY6"/>
<accession>A0A8J6LZY6</accession>
<sequence length="65" mass="7113">MAESQPDKITPCRCGGAASGLVAIKGCTDRWMIKCQVPECFAKNTGQGKEDVITGWNRLSTSFYR</sequence>
<dbReference type="Proteomes" id="UP000601768">
    <property type="component" value="Unassembled WGS sequence"/>
</dbReference>
<evidence type="ECO:0000313" key="1">
    <source>
        <dbReference type="EMBL" id="MBC3764467.1"/>
    </source>
</evidence>
<reference evidence="1" key="1">
    <citation type="journal article" date="2018" name="Int. J. Syst. Evol. Microbiol.">
        <title>Neptunicella marina gen. nov., sp. nov., isolated from surface seawater.</title>
        <authorList>
            <person name="Liu X."/>
            <person name="Lai Q."/>
            <person name="Du Y."/>
            <person name="Zhang X."/>
            <person name="Liu Z."/>
            <person name="Sun F."/>
            <person name="Shao Z."/>
        </authorList>
    </citation>
    <scope>NUCLEOTIDE SEQUENCE</scope>
    <source>
        <strain evidence="1">S27-2</strain>
    </source>
</reference>